<evidence type="ECO:0000313" key="3">
    <source>
        <dbReference type="Proteomes" id="UP000177583"/>
    </source>
</evidence>
<keyword evidence="2" id="KW-0255">Endonuclease</keyword>
<protein>
    <submittedName>
        <fullName evidence="2">HNH endonuclease</fullName>
    </submittedName>
</protein>
<dbReference type="GO" id="GO:0008270">
    <property type="term" value="F:zinc ion binding"/>
    <property type="evidence" value="ECO:0007669"/>
    <property type="project" value="InterPro"/>
</dbReference>
<dbReference type="Proteomes" id="UP000177583">
    <property type="component" value="Unassembled WGS sequence"/>
</dbReference>
<reference evidence="2 3" key="1">
    <citation type="journal article" date="2016" name="Nat. Commun.">
        <title>Thousands of microbial genomes shed light on interconnected biogeochemical processes in an aquifer system.</title>
        <authorList>
            <person name="Anantharaman K."/>
            <person name="Brown C.T."/>
            <person name="Hug L.A."/>
            <person name="Sharon I."/>
            <person name="Castelle C.J."/>
            <person name="Probst A.J."/>
            <person name="Thomas B.C."/>
            <person name="Singh A."/>
            <person name="Wilkins M.J."/>
            <person name="Karaoz U."/>
            <person name="Brodie E.L."/>
            <person name="Williams K.H."/>
            <person name="Hubbard S.S."/>
            <person name="Banfield J.F."/>
        </authorList>
    </citation>
    <scope>NUCLEOTIDE SEQUENCE [LARGE SCALE GENOMIC DNA]</scope>
</reference>
<dbReference type="EMBL" id="MFNF01000035">
    <property type="protein sequence ID" value="OGH01426.1"/>
    <property type="molecule type" value="Genomic_DNA"/>
</dbReference>
<evidence type="ECO:0000259" key="1">
    <source>
        <dbReference type="Pfam" id="PF01844"/>
    </source>
</evidence>
<feature type="domain" description="HNH" evidence="1">
    <location>
        <begin position="229"/>
        <end position="283"/>
    </location>
</feature>
<keyword evidence="2" id="KW-0378">Hydrolase</keyword>
<gene>
    <name evidence="2" type="ORF">A2557_09495</name>
</gene>
<sequence>MKVLFCNIGWMRNYNGIEGDSLNRGGSYNAGATGHEVCNFSKALGTVYGFVQPSGEQIKIEKLGAKKSDSSITGVTVIWTAGPDKGGTVVVGWYKEATVYRERKTNPKPTTKHKENGVSKYYVKAKAENVFLLPISARNFLIPRAQQGGGGIGQSNVWYAQHLKDRKIVAGALRLIKTGIIDELPDLDNSTSGKEGNPRLQNHLRRERNSKIVRQKKDITLKETGALRCEVCNFDFSQFYGELGKDFCEVHHLLQLSKADGEVTTKLEELAVVCSNCHRIIHKHDPMLTLNQLRKVIPQSRR</sequence>
<comment type="caution">
    <text evidence="2">The sequence shown here is derived from an EMBL/GenBank/DDBJ whole genome shotgun (WGS) entry which is preliminary data.</text>
</comment>
<dbReference type="InterPro" id="IPR002711">
    <property type="entry name" value="HNH"/>
</dbReference>
<dbReference type="Pfam" id="PF01844">
    <property type="entry name" value="HNH"/>
    <property type="match status" value="1"/>
</dbReference>
<dbReference type="GO" id="GO:0004519">
    <property type="term" value="F:endonuclease activity"/>
    <property type="evidence" value="ECO:0007669"/>
    <property type="project" value="UniProtKB-KW"/>
</dbReference>
<accession>A0A1F6GTA7</accession>
<dbReference type="Gene3D" id="1.10.30.50">
    <property type="match status" value="1"/>
</dbReference>
<dbReference type="AlphaFoldDB" id="A0A1F6GTA7"/>
<organism evidence="2 3">
    <name type="scientific">Candidatus Lambdaproteobacteria bacterium RIFOXYD2_FULL_56_26</name>
    <dbReference type="NCBI Taxonomy" id="1817773"/>
    <lineage>
        <taxon>Bacteria</taxon>
        <taxon>Pseudomonadati</taxon>
        <taxon>Pseudomonadota</taxon>
        <taxon>Candidatus Lambdaproteobacteria</taxon>
    </lineage>
</organism>
<proteinExistence type="predicted"/>
<evidence type="ECO:0000313" key="2">
    <source>
        <dbReference type="EMBL" id="OGH01426.1"/>
    </source>
</evidence>
<keyword evidence="2" id="KW-0540">Nuclease</keyword>
<name>A0A1F6GTA7_9PROT</name>
<dbReference type="GO" id="GO:0003676">
    <property type="term" value="F:nucleic acid binding"/>
    <property type="evidence" value="ECO:0007669"/>
    <property type="project" value="InterPro"/>
</dbReference>